<dbReference type="RefSeq" id="XP_020078370.1">
    <property type="nucleotide sequence ID" value="XM_020222834.1"/>
</dbReference>
<sequence>MEDFTVELSANLSPETIIKKIKCLSESTALQFLSSPNPTVREAVQEMLFSNEVHIGCSIENHIRTTNRYDTFTRRFEDLGRTMQVTYISGLKFIETFFRLCSLHDIKPLVLLIGWNSCLNEFKELLTNHSVYISKIEKVCMEADFDHALTNAELRFITTTLPGIHQLTIENINECSKELINGGLMKFRNLDSLNIKDGYCTNLSAIPLPSTLTKLAFYDTSIINVDDNEPKSEDYKNSARIYSKNIDLINLPSELKCLSIFCRASNVKLSSLPDSLEIVDLSFGKFSKSFLDDFELGKLWPSNLKEISVTDGLFQGSIYVDDECIDEEIFQNFNEDYVDDRNNKFLEGSHLNYELVQLLKQDLPETVQEVSIRPNEVRTTVY</sequence>
<proteinExistence type="predicted"/>
<dbReference type="EMBL" id="KV454538">
    <property type="protein sequence ID" value="ODV69303.1"/>
    <property type="molecule type" value="Genomic_DNA"/>
</dbReference>
<evidence type="ECO:0000313" key="1">
    <source>
        <dbReference type="EMBL" id="ODV69303.1"/>
    </source>
</evidence>
<organism evidence="1 2">
    <name type="scientific">Hyphopichia burtonii NRRL Y-1933</name>
    <dbReference type="NCBI Taxonomy" id="984485"/>
    <lineage>
        <taxon>Eukaryota</taxon>
        <taxon>Fungi</taxon>
        <taxon>Dikarya</taxon>
        <taxon>Ascomycota</taxon>
        <taxon>Saccharomycotina</taxon>
        <taxon>Pichiomycetes</taxon>
        <taxon>Debaryomycetaceae</taxon>
        <taxon>Hyphopichia</taxon>
    </lineage>
</organism>
<name>A0A1E4RPU7_9ASCO</name>
<gene>
    <name evidence="1" type="ORF">HYPBUDRAFT_169749</name>
</gene>
<dbReference type="AlphaFoldDB" id="A0A1E4RPU7"/>
<keyword evidence="2" id="KW-1185">Reference proteome</keyword>
<protein>
    <submittedName>
        <fullName evidence="1">Uncharacterized protein</fullName>
    </submittedName>
</protein>
<evidence type="ECO:0000313" key="2">
    <source>
        <dbReference type="Proteomes" id="UP000095085"/>
    </source>
</evidence>
<accession>A0A1E4RPU7</accession>
<dbReference type="Proteomes" id="UP000095085">
    <property type="component" value="Unassembled WGS sequence"/>
</dbReference>
<reference evidence="2" key="1">
    <citation type="submission" date="2016-05" db="EMBL/GenBank/DDBJ databases">
        <title>Comparative genomics of biotechnologically important yeasts.</title>
        <authorList>
            <consortium name="DOE Joint Genome Institute"/>
            <person name="Riley R."/>
            <person name="Haridas S."/>
            <person name="Wolfe K.H."/>
            <person name="Lopes M.R."/>
            <person name="Hittinger C.T."/>
            <person name="Goker M."/>
            <person name="Salamov A."/>
            <person name="Wisecaver J."/>
            <person name="Long T.M."/>
            <person name="Aerts A.L."/>
            <person name="Barry K."/>
            <person name="Choi C."/>
            <person name="Clum A."/>
            <person name="Coughlan A.Y."/>
            <person name="Deshpande S."/>
            <person name="Douglass A.P."/>
            <person name="Hanson S.J."/>
            <person name="Klenk H.-P."/>
            <person name="Labutti K."/>
            <person name="Lapidus A."/>
            <person name="Lindquist E."/>
            <person name="Lipzen A."/>
            <person name="Meier-Kolthoff J.P."/>
            <person name="Ohm R.A."/>
            <person name="Otillar R.P."/>
            <person name="Pangilinan J."/>
            <person name="Peng Y."/>
            <person name="Rokas A."/>
            <person name="Rosa C.A."/>
            <person name="Scheuner C."/>
            <person name="Sibirny A.A."/>
            <person name="Slot J.C."/>
            <person name="Stielow J.B."/>
            <person name="Sun H."/>
            <person name="Kurtzman C.P."/>
            <person name="Blackwell M."/>
            <person name="Grigoriev I.V."/>
            <person name="Jeffries T.W."/>
        </authorList>
    </citation>
    <scope>NUCLEOTIDE SEQUENCE [LARGE SCALE GENOMIC DNA]</scope>
    <source>
        <strain evidence="2">NRRL Y-1933</strain>
    </source>
</reference>
<dbReference type="GeneID" id="30997383"/>